<evidence type="ECO:0000313" key="4">
    <source>
        <dbReference type="Proteomes" id="UP000091956"/>
    </source>
</evidence>
<dbReference type="EMBL" id="KV460243">
    <property type="protein sequence ID" value="OBT94445.1"/>
    <property type="molecule type" value="Genomic_DNA"/>
</dbReference>
<dbReference type="InterPro" id="IPR056672">
    <property type="entry name" value="DUF7770"/>
</dbReference>
<feature type="compositionally biased region" description="Low complexity" evidence="1">
    <location>
        <begin position="1"/>
        <end position="32"/>
    </location>
</feature>
<dbReference type="RefSeq" id="XP_018128178.1">
    <property type="nucleotide sequence ID" value="XM_018276715.1"/>
</dbReference>
<dbReference type="OrthoDB" id="4184162at2759"/>
<evidence type="ECO:0000259" key="2">
    <source>
        <dbReference type="Pfam" id="PF24968"/>
    </source>
</evidence>
<reference evidence="4" key="2">
    <citation type="journal article" date="2018" name="Nat. Commun.">
        <title>Extreme sensitivity to ultraviolet light in the fungal pathogen causing white-nose syndrome of bats.</title>
        <authorList>
            <person name="Palmer J.M."/>
            <person name="Drees K.P."/>
            <person name="Foster J.T."/>
            <person name="Lindner D.L."/>
        </authorList>
    </citation>
    <scope>NUCLEOTIDE SEQUENCE [LARGE SCALE GENOMIC DNA]</scope>
    <source>
        <strain evidence="4">UAMH 10579</strain>
    </source>
</reference>
<evidence type="ECO:0000256" key="1">
    <source>
        <dbReference type="SAM" id="MobiDB-lite"/>
    </source>
</evidence>
<proteinExistence type="predicted"/>
<dbReference type="Proteomes" id="UP000091956">
    <property type="component" value="Unassembled WGS sequence"/>
</dbReference>
<evidence type="ECO:0000313" key="3">
    <source>
        <dbReference type="EMBL" id="OBT94445.1"/>
    </source>
</evidence>
<dbReference type="STRING" id="342668.A0A1B8GF41"/>
<dbReference type="AlphaFoldDB" id="A0A1B8GF41"/>
<name>A0A1B8GF41_9PEZI</name>
<sequence length="190" mass="21167">MFGKGSKKSASGSRSTQATSGSPSDYDSSSSSQKEAKRVAISLDTFYDTSQYVSSEVTTLRVVVHTGGNAQYTEDGRSANHWSIFLLLAGNEAASVRLNMSNVDGSDELGSFGVTGHDYLLSRSELAYFDYPVVPGKRVYEFCNLVVNKRRNRYRMTGNGNGCRHWVWYLFNDFLAYDYIDIATPDRRNS</sequence>
<protein>
    <recommendedName>
        <fullName evidence="2">DUF7770 domain-containing protein</fullName>
    </recommendedName>
</protein>
<accession>A0A1B8GF41</accession>
<reference evidence="3 4" key="1">
    <citation type="submission" date="2016-03" db="EMBL/GenBank/DDBJ databases">
        <title>Comparative genomics of Pseudogymnoascus destructans, the fungus causing white-nose syndrome of bats.</title>
        <authorList>
            <person name="Palmer J.M."/>
            <person name="Drees K.P."/>
            <person name="Foster J.T."/>
            <person name="Lindner D.L."/>
        </authorList>
    </citation>
    <scope>NUCLEOTIDE SEQUENCE [LARGE SCALE GENOMIC DNA]</scope>
    <source>
        <strain evidence="3 4">UAMH 10579</strain>
    </source>
</reference>
<dbReference type="Pfam" id="PF24968">
    <property type="entry name" value="DUF7770"/>
    <property type="match status" value="1"/>
</dbReference>
<feature type="domain" description="DUF7770" evidence="2">
    <location>
        <begin position="61"/>
        <end position="182"/>
    </location>
</feature>
<gene>
    <name evidence="3" type="ORF">VE01_07280</name>
</gene>
<organism evidence="3 4">
    <name type="scientific">Pseudogymnoascus verrucosus</name>
    <dbReference type="NCBI Taxonomy" id="342668"/>
    <lineage>
        <taxon>Eukaryota</taxon>
        <taxon>Fungi</taxon>
        <taxon>Dikarya</taxon>
        <taxon>Ascomycota</taxon>
        <taxon>Pezizomycotina</taxon>
        <taxon>Leotiomycetes</taxon>
        <taxon>Thelebolales</taxon>
        <taxon>Thelebolaceae</taxon>
        <taxon>Pseudogymnoascus</taxon>
    </lineage>
</organism>
<dbReference type="GeneID" id="28840666"/>
<feature type="region of interest" description="Disordered" evidence="1">
    <location>
        <begin position="1"/>
        <end position="33"/>
    </location>
</feature>
<keyword evidence="4" id="KW-1185">Reference proteome</keyword>